<feature type="active site" description="Nucleophile" evidence="8">
    <location>
        <position position="757"/>
    </location>
</feature>
<evidence type="ECO:0000256" key="5">
    <source>
        <dbReference type="ARBA" id="ARBA00022963"/>
    </source>
</evidence>
<dbReference type="Gene3D" id="3.40.50.300">
    <property type="entry name" value="P-loop containing nucleotide triphosphate hydrolases"/>
    <property type="match status" value="1"/>
</dbReference>
<feature type="domain" description="PNPLA" evidence="11">
    <location>
        <begin position="717"/>
        <end position="927"/>
    </location>
</feature>
<dbReference type="GeneID" id="36583446"/>
<evidence type="ECO:0000259" key="11">
    <source>
        <dbReference type="PROSITE" id="PS51635"/>
    </source>
</evidence>
<reference evidence="12 13" key="1">
    <citation type="submission" date="2016-04" db="EMBL/GenBank/DDBJ databases">
        <title>A degradative enzymes factory behind the ericoid mycorrhizal symbiosis.</title>
        <authorList>
            <consortium name="DOE Joint Genome Institute"/>
            <person name="Martino E."/>
            <person name="Morin E."/>
            <person name="Grelet G."/>
            <person name="Kuo A."/>
            <person name="Kohler A."/>
            <person name="Daghino S."/>
            <person name="Barry K."/>
            <person name="Choi C."/>
            <person name="Cichocki N."/>
            <person name="Clum A."/>
            <person name="Copeland A."/>
            <person name="Hainaut M."/>
            <person name="Haridas S."/>
            <person name="Labutti K."/>
            <person name="Lindquist E."/>
            <person name="Lipzen A."/>
            <person name="Khouja H.-R."/>
            <person name="Murat C."/>
            <person name="Ohm R."/>
            <person name="Olson A."/>
            <person name="Spatafora J."/>
            <person name="Veneault-Fourrey C."/>
            <person name="Henrissat B."/>
            <person name="Grigoriev I."/>
            <person name="Martin F."/>
            <person name="Perotto S."/>
        </authorList>
    </citation>
    <scope>NUCLEOTIDE SEQUENCE [LARGE SCALE GENOMIC DNA]</scope>
    <source>
        <strain evidence="12 13">E</strain>
    </source>
</reference>
<gene>
    <name evidence="12" type="ORF">K444DRAFT_536339</name>
</gene>
<evidence type="ECO:0000256" key="7">
    <source>
        <dbReference type="PROSITE-ProRule" id="PRU00175"/>
    </source>
</evidence>
<dbReference type="InterPro" id="IPR002641">
    <property type="entry name" value="PNPLA_dom"/>
</dbReference>
<dbReference type="CDD" id="cd07199">
    <property type="entry name" value="Pat17_PNPLA8_PNPLA9_like"/>
    <property type="match status" value="1"/>
</dbReference>
<proteinExistence type="predicted"/>
<keyword evidence="4" id="KW-0862">Zinc</keyword>
<dbReference type="RefSeq" id="XP_024733174.1">
    <property type="nucleotide sequence ID" value="XM_024875366.1"/>
</dbReference>
<dbReference type="Proteomes" id="UP000235371">
    <property type="component" value="Unassembled WGS sequence"/>
</dbReference>
<dbReference type="SUPFAM" id="SSF52151">
    <property type="entry name" value="FabD/lysophospholipase-like"/>
    <property type="match status" value="1"/>
</dbReference>
<keyword evidence="3 8" id="KW-0378">Hydrolase</keyword>
<sequence>MTASHFCEAAYCGTPDLPRWFCASCDSFFCTACWLLQTPHLPKKVGLDGLPHEKTDVNVVNSLKGILDPPSSLDTLKKLHEDDAGSKWFGVERSENQNPVTHLHTPVFRNYGRYATLMAESRPSNGCTRYPQLVSFIGQTNAGKSTLIKMLISHGLLKSGDSTSDFPSPVVGASRHDNLPTSGDVHLYADPSTIHSQFPMLYADCEGLDGGEQAPLANQALKNTAPHPSEEVKKLVIGGAKKVLEWAKDDVTSGREYAVKHLYPRLLFTFSDVIIFVLRNPKAFESVALKLLLDWAASSLEKSLNQPILPHAIVVLNATDLQVHEDEWDVEKATKNLMEKIKHAVDIDPDFRKYKEWWRLKGKRIRTMEELIKCYYSSISVVRIPAKGRYMLINDQLGKLHDRIIHDCDAAFSARQRVRMLPHADELNEYLEAGFNHFSKRLDVPFNFVEIAVRNHPVPQNFGDHVSNLAADMQQKHEYHDATIIFEELSPFVASCLLLDAVRGRRPGHLMDFFNKYYSNMCKGALDRFCDMFWPCSFRDSRGRACRNMRAGHLSKGHQDGNGRIIGSRTSGQYESNFSREVYQKKWLESIKRNLETCDAKLQQKRQSIGASQLKILEAEDAFQLHLEDHVQVFFQDRRGAMDYMSLATCYCCLMKVPEHPLPCGHVLCTDCVKSYGKRLEHSSVSMDSCPLHPEESKAYGYWVVRFKPDFAGVRVLSLDGGGVRGIIELEVLRAIERAIGGRIPVQRFFDLIVGTSTGGIIALGIGAKHWSIRTSTEKFSSLCDQAFTPRELSSVKVVNKAVTLRHGSKYKTRPLHRSLNTAFGEQFLFGGEQETDTAYMTKVAVATTSGTGQNPIILSNYGRKDEPRLNYQIEFSLGSRLGLKVWEAAAATSAAPSFFKPFVHPNADRKYLDGALYFNNPIKIANNERKLLWPEVADCHPDLMLSIGTGQNQEETEAGVARGAKSQNELEKRKTAKKYGKTDAAEKKQTSRPRRVFRAAGNAKNFFSVLVNRMESTLDSELAWRDFVADIFGANNSDVNCQRYIRLNPDLKSDVPSIDAKKDLKSLQDRTIDELSSSANKRLIRSIAHRLIASSFYFEKMTPKEIHASESFVCSGLLLCRFETGTTEVRELGRYLKGRQERDFQPHFLIRDGGDKSESRVIITPEKLNTMIDRGVFDLGQQDIKISSRQTPTTISLSFAEYEQDQQELYCISGFPRTLVIEDSARGKTHRL</sequence>
<evidence type="ECO:0000256" key="4">
    <source>
        <dbReference type="ARBA" id="ARBA00022833"/>
    </source>
</evidence>
<keyword evidence="13" id="KW-1185">Reference proteome</keyword>
<keyword evidence="1" id="KW-0479">Metal-binding</keyword>
<dbReference type="InterPro" id="IPR027417">
    <property type="entry name" value="P-loop_NTPase"/>
</dbReference>
<keyword evidence="2 7" id="KW-0863">Zinc-finger</keyword>
<feature type="short sequence motif" description="GXSXG" evidence="8">
    <location>
        <begin position="755"/>
        <end position="759"/>
    </location>
</feature>
<dbReference type="InterPro" id="IPR017907">
    <property type="entry name" value="Znf_RING_CS"/>
</dbReference>
<feature type="compositionally biased region" description="Basic and acidic residues" evidence="9">
    <location>
        <begin position="981"/>
        <end position="990"/>
    </location>
</feature>
<dbReference type="AlphaFoldDB" id="A0A2J6SZQ9"/>
<feature type="domain" description="RING-type" evidence="10">
    <location>
        <begin position="650"/>
        <end position="693"/>
    </location>
</feature>
<dbReference type="Pfam" id="PF01734">
    <property type="entry name" value="Patatin"/>
    <property type="match status" value="1"/>
</dbReference>
<feature type="region of interest" description="Disordered" evidence="9">
    <location>
        <begin position="955"/>
        <end position="995"/>
    </location>
</feature>
<dbReference type="GO" id="GO:0019369">
    <property type="term" value="P:arachidonate metabolic process"/>
    <property type="evidence" value="ECO:0007669"/>
    <property type="project" value="TreeGrafter"/>
</dbReference>
<protein>
    <submittedName>
        <fullName evidence="12">FabD/lysophospholipase-like protein</fullName>
    </submittedName>
</protein>
<dbReference type="Gene3D" id="3.40.1090.10">
    <property type="entry name" value="Cytosolic phospholipase A2 catalytic domain"/>
    <property type="match status" value="1"/>
</dbReference>
<dbReference type="InterPro" id="IPR016035">
    <property type="entry name" value="Acyl_Trfase/lysoPLipase"/>
</dbReference>
<keyword evidence="5 8" id="KW-0442">Lipid degradation</keyword>
<feature type="short sequence motif" description="GXGXXG" evidence="8">
    <location>
        <begin position="721"/>
        <end position="726"/>
    </location>
</feature>
<dbReference type="SUPFAM" id="SSF52540">
    <property type="entry name" value="P-loop containing nucleoside triphosphate hydrolases"/>
    <property type="match status" value="1"/>
</dbReference>
<name>A0A2J6SZQ9_9HELO</name>
<evidence type="ECO:0000256" key="2">
    <source>
        <dbReference type="ARBA" id="ARBA00022771"/>
    </source>
</evidence>
<accession>A0A2J6SZQ9</accession>
<feature type="short sequence motif" description="DGA/G" evidence="8">
    <location>
        <begin position="914"/>
        <end position="916"/>
    </location>
</feature>
<dbReference type="InParanoid" id="A0A2J6SZQ9"/>
<evidence type="ECO:0000313" key="12">
    <source>
        <dbReference type="EMBL" id="PMD56270.1"/>
    </source>
</evidence>
<feature type="active site" description="Proton acceptor" evidence="8">
    <location>
        <position position="914"/>
    </location>
</feature>
<dbReference type="PROSITE" id="PS51635">
    <property type="entry name" value="PNPLA"/>
    <property type="match status" value="1"/>
</dbReference>
<dbReference type="GO" id="GO:0047499">
    <property type="term" value="F:calcium-independent phospholipase A2 activity"/>
    <property type="evidence" value="ECO:0007669"/>
    <property type="project" value="TreeGrafter"/>
</dbReference>
<evidence type="ECO:0000256" key="3">
    <source>
        <dbReference type="ARBA" id="ARBA00022801"/>
    </source>
</evidence>
<dbReference type="GO" id="GO:0046486">
    <property type="term" value="P:glycerolipid metabolic process"/>
    <property type="evidence" value="ECO:0007669"/>
    <property type="project" value="UniProtKB-ARBA"/>
</dbReference>
<dbReference type="PROSITE" id="PS50089">
    <property type="entry name" value="ZF_RING_2"/>
    <property type="match status" value="1"/>
</dbReference>
<evidence type="ECO:0000256" key="8">
    <source>
        <dbReference type="PROSITE-ProRule" id="PRU01161"/>
    </source>
</evidence>
<evidence type="ECO:0000256" key="1">
    <source>
        <dbReference type="ARBA" id="ARBA00022723"/>
    </source>
</evidence>
<organism evidence="12 13">
    <name type="scientific">Hyaloscypha bicolor E</name>
    <dbReference type="NCBI Taxonomy" id="1095630"/>
    <lineage>
        <taxon>Eukaryota</taxon>
        <taxon>Fungi</taxon>
        <taxon>Dikarya</taxon>
        <taxon>Ascomycota</taxon>
        <taxon>Pezizomycotina</taxon>
        <taxon>Leotiomycetes</taxon>
        <taxon>Helotiales</taxon>
        <taxon>Hyaloscyphaceae</taxon>
        <taxon>Hyaloscypha</taxon>
        <taxon>Hyaloscypha bicolor</taxon>
    </lineage>
</organism>
<dbReference type="GO" id="GO:0016042">
    <property type="term" value="P:lipid catabolic process"/>
    <property type="evidence" value="ECO:0007669"/>
    <property type="project" value="UniProtKB-UniRule"/>
</dbReference>
<evidence type="ECO:0000256" key="9">
    <source>
        <dbReference type="SAM" id="MobiDB-lite"/>
    </source>
</evidence>
<dbReference type="InterPro" id="IPR001841">
    <property type="entry name" value="Znf_RING"/>
</dbReference>
<dbReference type="CDD" id="cd16449">
    <property type="entry name" value="RING-HC"/>
    <property type="match status" value="1"/>
</dbReference>
<dbReference type="PANTHER" id="PTHR24185">
    <property type="entry name" value="CALCIUM-INDEPENDENT PHOSPHOLIPASE A2-GAMMA"/>
    <property type="match status" value="1"/>
</dbReference>
<dbReference type="EMBL" id="KZ613848">
    <property type="protein sequence ID" value="PMD56270.1"/>
    <property type="molecule type" value="Genomic_DNA"/>
</dbReference>
<dbReference type="OrthoDB" id="194358at2759"/>
<evidence type="ECO:0000259" key="10">
    <source>
        <dbReference type="PROSITE" id="PS50089"/>
    </source>
</evidence>
<dbReference type="PANTHER" id="PTHR24185:SF1">
    <property type="entry name" value="CALCIUM-INDEPENDENT PHOSPHOLIPASE A2-GAMMA"/>
    <property type="match status" value="1"/>
</dbReference>
<dbReference type="PROSITE" id="PS00518">
    <property type="entry name" value="ZF_RING_1"/>
    <property type="match status" value="1"/>
</dbReference>
<evidence type="ECO:0000256" key="6">
    <source>
        <dbReference type="ARBA" id="ARBA00023098"/>
    </source>
</evidence>
<dbReference type="GO" id="GO:0016020">
    <property type="term" value="C:membrane"/>
    <property type="evidence" value="ECO:0007669"/>
    <property type="project" value="TreeGrafter"/>
</dbReference>
<dbReference type="GO" id="GO:0008270">
    <property type="term" value="F:zinc ion binding"/>
    <property type="evidence" value="ECO:0007669"/>
    <property type="project" value="UniProtKB-KW"/>
</dbReference>
<evidence type="ECO:0000313" key="13">
    <source>
        <dbReference type="Proteomes" id="UP000235371"/>
    </source>
</evidence>
<keyword evidence="6 8" id="KW-0443">Lipid metabolism</keyword>